<feature type="non-terminal residue" evidence="2">
    <location>
        <position position="81"/>
    </location>
</feature>
<dbReference type="AlphaFoldDB" id="A0A9P7SML3"/>
<dbReference type="InterPro" id="IPR009057">
    <property type="entry name" value="Homeodomain-like_sf"/>
</dbReference>
<dbReference type="SMART" id="SM00717">
    <property type="entry name" value="SANT"/>
    <property type="match status" value="1"/>
</dbReference>
<evidence type="ECO:0000313" key="2">
    <source>
        <dbReference type="EMBL" id="KAG5958808.1"/>
    </source>
</evidence>
<dbReference type="PROSITE" id="PS50090">
    <property type="entry name" value="MYB_LIKE"/>
    <property type="match status" value="1"/>
</dbReference>
<sequence>MESQESSVTRQVGRRTTCPWTADEDALLMRLKSSSSNSSWKDIAREFDDRRTVTACMRRYHKIMADARVSDKTIEFARLYY</sequence>
<feature type="domain" description="Myb-like" evidence="1">
    <location>
        <begin position="19"/>
        <end position="64"/>
    </location>
</feature>
<name>A0A9P7SML3_9HYPO</name>
<dbReference type="EMBL" id="SRPS01000371">
    <property type="protein sequence ID" value="KAG5958808.1"/>
    <property type="molecule type" value="Genomic_DNA"/>
</dbReference>
<dbReference type="Proteomes" id="UP000784919">
    <property type="component" value="Unassembled WGS sequence"/>
</dbReference>
<organism evidence="2 3">
    <name type="scientific">Claviceps arundinis</name>
    <dbReference type="NCBI Taxonomy" id="1623583"/>
    <lineage>
        <taxon>Eukaryota</taxon>
        <taxon>Fungi</taxon>
        <taxon>Dikarya</taxon>
        <taxon>Ascomycota</taxon>
        <taxon>Pezizomycotina</taxon>
        <taxon>Sordariomycetes</taxon>
        <taxon>Hypocreomycetidae</taxon>
        <taxon>Hypocreales</taxon>
        <taxon>Clavicipitaceae</taxon>
        <taxon>Claviceps</taxon>
    </lineage>
</organism>
<evidence type="ECO:0000313" key="3">
    <source>
        <dbReference type="Proteomes" id="UP000784919"/>
    </source>
</evidence>
<dbReference type="OrthoDB" id="2420608at2759"/>
<protein>
    <recommendedName>
        <fullName evidence="1">Myb-like domain-containing protein</fullName>
    </recommendedName>
</protein>
<comment type="caution">
    <text evidence="2">The sequence shown here is derived from an EMBL/GenBank/DDBJ whole genome shotgun (WGS) entry which is preliminary data.</text>
</comment>
<evidence type="ECO:0000259" key="1">
    <source>
        <dbReference type="PROSITE" id="PS50090"/>
    </source>
</evidence>
<proteinExistence type="predicted"/>
<accession>A0A9P7SML3</accession>
<dbReference type="SUPFAM" id="SSF46689">
    <property type="entry name" value="Homeodomain-like"/>
    <property type="match status" value="1"/>
</dbReference>
<gene>
    <name evidence="2" type="ORF">E4U56_005324</name>
</gene>
<reference evidence="2" key="1">
    <citation type="journal article" date="2020" name="bioRxiv">
        <title>Whole genome comparisons of ergot fungi reveals the divergence and evolution of species within the genus Claviceps are the result of varying mechanisms driving genome evolution and host range expansion.</title>
        <authorList>
            <person name="Wyka S.A."/>
            <person name="Mondo S.J."/>
            <person name="Liu M."/>
            <person name="Dettman J."/>
            <person name="Nalam V."/>
            <person name="Broders K.D."/>
        </authorList>
    </citation>
    <scope>NUCLEOTIDE SEQUENCE</scope>
    <source>
        <strain evidence="2">CCC 1102</strain>
    </source>
</reference>
<dbReference type="Pfam" id="PF13921">
    <property type="entry name" value="Myb_DNA-bind_6"/>
    <property type="match status" value="1"/>
</dbReference>
<dbReference type="CDD" id="cd00167">
    <property type="entry name" value="SANT"/>
    <property type="match status" value="1"/>
</dbReference>
<dbReference type="InterPro" id="IPR001005">
    <property type="entry name" value="SANT/Myb"/>
</dbReference>
<dbReference type="Gene3D" id="1.10.10.60">
    <property type="entry name" value="Homeodomain-like"/>
    <property type="match status" value="1"/>
</dbReference>